<dbReference type="InterPro" id="IPR050300">
    <property type="entry name" value="GDXG_lipolytic_enzyme"/>
</dbReference>
<sequence>MDKRPTALQAVLKIANGCLFYKQLDEERLGFINNLKLTIHIVQRLVRLLLSPFLRIVIKHPLGWPLEQELLCTLMFGILQSRQVSAWRGFFGAVGELQAWVPVQVQRLAAGPCSAVWIRLPPEKEPQQPQARVNMVFFHGGAFVAGDALMYLGTHAYWLHKLAAAGISCSILSVDYPLAPEHPFPAAVEAAADVIEWLANESGETAPYILAGDSAGGNCVLTGLALLREQQRLAALQQQPEALLLLSPAVNMSDTSAFARGEPVSSHIDVEDGDAAAATGGENSVANTTQQQQQQNSNSSSGDGLQFASFSELKQQIQQHHHQQQQHLSKQQQRQHQVGGPAGTLQLLLGLAGELKAVWSAHRSKAGAAAAAAAGWFDYLPGSSVADNIHHYLHDPALLCHPLVSPALLRDLSGLSQRGMMVVAGGAELMRPDIAAFAAKVKAAGVPVQYHEEPGECHCYALLALPHLLQKSHTVLDYIGQVALAAAAAAAGPGLAGPAAAAAAGPAAEPAPAELQERESDTQSKL</sequence>
<dbReference type="Proteomes" id="UP000256970">
    <property type="component" value="Unassembled WGS sequence"/>
</dbReference>
<feature type="region of interest" description="Disordered" evidence="2">
    <location>
        <begin position="496"/>
        <end position="526"/>
    </location>
</feature>
<feature type="domain" description="Alpha/beta hydrolase fold-3" evidence="3">
    <location>
        <begin position="385"/>
        <end position="461"/>
    </location>
</feature>
<feature type="domain" description="Alpha/beta hydrolase fold-3" evidence="3">
    <location>
        <begin position="135"/>
        <end position="257"/>
    </location>
</feature>
<proteinExistence type="predicted"/>
<evidence type="ECO:0000313" key="4">
    <source>
        <dbReference type="EMBL" id="SZX69659.1"/>
    </source>
</evidence>
<feature type="region of interest" description="Disordered" evidence="2">
    <location>
        <begin position="277"/>
        <end position="339"/>
    </location>
</feature>
<dbReference type="PANTHER" id="PTHR48081">
    <property type="entry name" value="AB HYDROLASE SUPERFAMILY PROTEIN C4A8.06C"/>
    <property type="match status" value="1"/>
</dbReference>
<keyword evidence="1" id="KW-0378">Hydrolase</keyword>
<feature type="compositionally biased region" description="Basic and acidic residues" evidence="2">
    <location>
        <begin position="515"/>
        <end position="526"/>
    </location>
</feature>
<dbReference type="AlphaFoldDB" id="A0A383VXR8"/>
<protein>
    <recommendedName>
        <fullName evidence="3">Alpha/beta hydrolase fold-3 domain-containing protein</fullName>
    </recommendedName>
</protein>
<dbReference type="Gene3D" id="3.40.50.1820">
    <property type="entry name" value="alpha/beta hydrolase"/>
    <property type="match status" value="2"/>
</dbReference>
<gene>
    <name evidence="4" type="ORF">BQ4739_LOCUS9950</name>
</gene>
<dbReference type="STRING" id="3088.A0A383VXR8"/>
<dbReference type="InterPro" id="IPR013094">
    <property type="entry name" value="AB_hydrolase_3"/>
</dbReference>
<name>A0A383VXR8_TETOB</name>
<dbReference type="SUPFAM" id="SSF53474">
    <property type="entry name" value="alpha/beta-Hydrolases"/>
    <property type="match status" value="1"/>
</dbReference>
<dbReference type="GO" id="GO:0016787">
    <property type="term" value="F:hydrolase activity"/>
    <property type="evidence" value="ECO:0007669"/>
    <property type="project" value="UniProtKB-KW"/>
</dbReference>
<feature type="compositionally biased region" description="Low complexity" evidence="2">
    <location>
        <begin position="496"/>
        <end position="514"/>
    </location>
</feature>
<evidence type="ECO:0000256" key="1">
    <source>
        <dbReference type="ARBA" id="ARBA00022801"/>
    </source>
</evidence>
<dbReference type="EMBL" id="FNXT01000943">
    <property type="protein sequence ID" value="SZX69659.1"/>
    <property type="molecule type" value="Genomic_DNA"/>
</dbReference>
<organism evidence="4 5">
    <name type="scientific">Tetradesmus obliquus</name>
    <name type="common">Green alga</name>
    <name type="synonym">Acutodesmus obliquus</name>
    <dbReference type="NCBI Taxonomy" id="3088"/>
    <lineage>
        <taxon>Eukaryota</taxon>
        <taxon>Viridiplantae</taxon>
        <taxon>Chlorophyta</taxon>
        <taxon>core chlorophytes</taxon>
        <taxon>Chlorophyceae</taxon>
        <taxon>CS clade</taxon>
        <taxon>Sphaeropleales</taxon>
        <taxon>Scenedesmaceae</taxon>
        <taxon>Tetradesmus</taxon>
    </lineage>
</organism>
<dbReference type="PANTHER" id="PTHR48081:SF8">
    <property type="entry name" value="ALPHA_BETA HYDROLASE FOLD-3 DOMAIN-CONTAINING PROTEIN-RELATED"/>
    <property type="match status" value="1"/>
</dbReference>
<reference evidence="4 5" key="1">
    <citation type="submission" date="2016-10" db="EMBL/GenBank/DDBJ databases">
        <authorList>
            <person name="Cai Z."/>
        </authorList>
    </citation>
    <scope>NUCLEOTIDE SEQUENCE [LARGE SCALE GENOMIC DNA]</scope>
</reference>
<feature type="compositionally biased region" description="Low complexity" evidence="2">
    <location>
        <begin position="287"/>
        <end position="301"/>
    </location>
</feature>
<evidence type="ECO:0000259" key="3">
    <source>
        <dbReference type="Pfam" id="PF07859"/>
    </source>
</evidence>
<evidence type="ECO:0000313" key="5">
    <source>
        <dbReference type="Proteomes" id="UP000256970"/>
    </source>
</evidence>
<dbReference type="Pfam" id="PF07859">
    <property type="entry name" value="Abhydrolase_3"/>
    <property type="match status" value="2"/>
</dbReference>
<accession>A0A383VXR8</accession>
<evidence type="ECO:0000256" key="2">
    <source>
        <dbReference type="SAM" id="MobiDB-lite"/>
    </source>
</evidence>
<keyword evidence="5" id="KW-1185">Reference proteome</keyword>
<dbReference type="InterPro" id="IPR029058">
    <property type="entry name" value="AB_hydrolase_fold"/>
</dbReference>
<feature type="compositionally biased region" description="Low complexity" evidence="2">
    <location>
        <begin position="325"/>
        <end position="339"/>
    </location>
</feature>